<evidence type="ECO:0000259" key="2">
    <source>
        <dbReference type="PROSITE" id="PS51462"/>
    </source>
</evidence>
<dbReference type="Proteomes" id="UP000641932">
    <property type="component" value="Unassembled WGS sequence"/>
</dbReference>
<sequence length="220" mass="24807">MRAGSPAVRARVPFRTRRGLCRIAVGGPWIRARYDAAMDEEVALYEEGDLTGRVTGSAPRSRVRALNLPHAATAVMLRDARGRVYVHRRTETKDLYPGMHDVWAGGVVLAGEDPVEAASRELTEELGVHGCELRDRGVFWYRDEHTSYLAHSFEALYDPAVHGPVVHQPEEVSAGWWMDWDEFTARLADPEWPFVPDGRVGVERCLRLMEQEERTSDGPQ</sequence>
<protein>
    <submittedName>
        <fullName evidence="3">NUDIX hydrolase</fullName>
    </submittedName>
</protein>
<accession>A0A917ZJN5</accession>
<dbReference type="Pfam" id="PF00293">
    <property type="entry name" value="NUDIX"/>
    <property type="match status" value="1"/>
</dbReference>
<dbReference type="InterPro" id="IPR015797">
    <property type="entry name" value="NUDIX_hydrolase-like_dom_sf"/>
</dbReference>
<dbReference type="PROSITE" id="PS51462">
    <property type="entry name" value="NUDIX"/>
    <property type="match status" value="1"/>
</dbReference>
<dbReference type="PANTHER" id="PTHR10885:SF0">
    <property type="entry name" value="ISOPENTENYL-DIPHOSPHATE DELTA-ISOMERASE"/>
    <property type="match status" value="1"/>
</dbReference>
<dbReference type="AlphaFoldDB" id="A0A917ZJN5"/>
<dbReference type="PANTHER" id="PTHR10885">
    <property type="entry name" value="ISOPENTENYL-DIPHOSPHATE DELTA-ISOMERASE"/>
    <property type="match status" value="1"/>
</dbReference>
<keyword evidence="1 3" id="KW-0378">Hydrolase</keyword>
<dbReference type="GO" id="GO:0016787">
    <property type="term" value="F:hydrolase activity"/>
    <property type="evidence" value="ECO:0007669"/>
    <property type="project" value="UniProtKB-KW"/>
</dbReference>
<gene>
    <name evidence="3" type="ORF">GCM10012280_14760</name>
</gene>
<reference evidence="3" key="2">
    <citation type="submission" date="2020-09" db="EMBL/GenBank/DDBJ databases">
        <authorList>
            <person name="Sun Q."/>
            <person name="Zhou Y."/>
        </authorList>
    </citation>
    <scope>NUCLEOTIDE SEQUENCE</scope>
    <source>
        <strain evidence="3">CGMCC 4.7201</strain>
    </source>
</reference>
<evidence type="ECO:0000313" key="3">
    <source>
        <dbReference type="EMBL" id="GGO84090.1"/>
    </source>
</evidence>
<feature type="domain" description="Nudix hydrolase" evidence="2">
    <location>
        <begin position="68"/>
        <end position="200"/>
    </location>
</feature>
<dbReference type="PROSITE" id="PS00893">
    <property type="entry name" value="NUDIX_BOX"/>
    <property type="match status" value="1"/>
</dbReference>
<dbReference type="EMBL" id="BMMS01000005">
    <property type="protein sequence ID" value="GGO84090.1"/>
    <property type="molecule type" value="Genomic_DNA"/>
</dbReference>
<proteinExistence type="predicted"/>
<keyword evidence="4" id="KW-1185">Reference proteome</keyword>
<dbReference type="CDD" id="cd04697">
    <property type="entry name" value="NUDIX_Hydrolase"/>
    <property type="match status" value="1"/>
</dbReference>
<dbReference type="InterPro" id="IPR020084">
    <property type="entry name" value="NUDIX_hydrolase_CS"/>
</dbReference>
<evidence type="ECO:0000256" key="1">
    <source>
        <dbReference type="ARBA" id="ARBA00022801"/>
    </source>
</evidence>
<evidence type="ECO:0000313" key="4">
    <source>
        <dbReference type="Proteomes" id="UP000641932"/>
    </source>
</evidence>
<organism evidence="3 4">
    <name type="scientific">Wenjunlia tyrosinilytica</name>
    <dbReference type="NCBI Taxonomy" id="1544741"/>
    <lineage>
        <taxon>Bacteria</taxon>
        <taxon>Bacillati</taxon>
        <taxon>Actinomycetota</taxon>
        <taxon>Actinomycetes</taxon>
        <taxon>Kitasatosporales</taxon>
        <taxon>Streptomycetaceae</taxon>
        <taxon>Wenjunlia</taxon>
    </lineage>
</organism>
<dbReference type="InterPro" id="IPR000086">
    <property type="entry name" value="NUDIX_hydrolase_dom"/>
</dbReference>
<reference evidence="3" key="1">
    <citation type="journal article" date="2014" name="Int. J. Syst. Evol. Microbiol.">
        <title>Complete genome sequence of Corynebacterium casei LMG S-19264T (=DSM 44701T), isolated from a smear-ripened cheese.</title>
        <authorList>
            <consortium name="US DOE Joint Genome Institute (JGI-PGF)"/>
            <person name="Walter F."/>
            <person name="Albersmeier A."/>
            <person name="Kalinowski J."/>
            <person name="Ruckert C."/>
        </authorList>
    </citation>
    <scope>NUCLEOTIDE SEQUENCE</scope>
    <source>
        <strain evidence="3">CGMCC 4.7201</strain>
    </source>
</reference>
<comment type="caution">
    <text evidence="3">The sequence shown here is derived from an EMBL/GenBank/DDBJ whole genome shotgun (WGS) entry which is preliminary data.</text>
</comment>
<dbReference type="Gene3D" id="3.90.79.10">
    <property type="entry name" value="Nucleoside Triphosphate Pyrophosphohydrolase"/>
    <property type="match status" value="1"/>
</dbReference>
<dbReference type="SUPFAM" id="SSF55811">
    <property type="entry name" value="Nudix"/>
    <property type="match status" value="1"/>
</dbReference>
<name>A0A917ZJN5_9ACTN</name>